<dbReference type="EMBL" id="JH651379">
    <property type="protein sequence ID" value="EIJ40551.1"/>
    <property type="molecule type" value="Genomic_DNA"/>
</dbReference>
<protein>
    <submittedName>
        <fullName evidence="2">Penicillin-binding protein, beta-lactamase class C</fullName>
    </submittedName>
</protein>
<evidence type="ECO:0000313" key="2">
    <source>
        <dbReference type="EMBL" id="EIJ40551.1"/>
    </source>
</evidence>
<dbReference type="Pfam" id="PF00144">
    <property type="entry name" value="Beta-lactamase"/>
    <property type="match status" value="1"/>
</dbReference>
<dbReference type="Proteomes" id="UP000004690">
    <property type="component" value="Unassembled WGS sequence"/>
</dbReference>
<sequence length="426" mass="46816">MTQKQILQFIFFLVVFTSFSNVLTAQSLKQVKPEEVGFSTERLTYLTKTFQQYSKDKELAGSVILVARHGKVAYFEADGYQDVTQNIPMQKNSMFRIASQTKAIVSVGIMMLQEEGKLLISDPVGKYIPEFKETTVAVAKEDGSYDVVAAKRPITIHDLLTHTSGVGYGGGVAAKEWEKAGIQGWYFADRKEPIQETVKKMASLPFEAQPGEKFVYGYNTDILGAIIEIVSGSNLDNFLHTKILNPLQMGDTYFYVPADKSKRVATVYSATEDGIEKAPVEGTMVSQGNYVSGPKTSFSGGAGLVSTANDYARFLQMMLNKGTLDGQRILSRKSVELMTTNNLSEAKFTTTGAVGFGLGFTVLEDLGKRGTLGSVGEYGWGGAYHSTYWVDPAEDLLVVYFTQLIPANGLDDHDKLRALIYQAIED</sequence>
<dbReference type="PANTHER" id="PTHR43283">
    <property type="entry name" value="BETA-LACTAMASE-RELATED"/>
    <property type="match status" value="1"/>
</dbReference>
<dbReference type="PANTHER" id="PTHR43283:SF3">
    <property type="entry name" value="BETA-LACTAMASE FAMILY PROTEIN (AFU_ORTHOLOGUE AFUA_5G07500)"/>
    <property type="match status" value="1"/>
</dbReference>
<evidence type="ECO:0000259" key="1">
    <source>
        <dbReference type="Pfam" id="PF00144"/>
    </source>
</evidence>
<dbReference type="HOGENOM" id="CLU_020027_11_2_10"/>
<dbReference type="OrthoDB" id="1522765at2"/>
<dbReference type="MEROPS" id="S12.950"/>
<dbReference type="InterPro" id="IPR001466">
    <property type="entry name" value="Beta-lactam-related"/>
</dbReference>
<feature type="domain" description="Beta-lactamase-related" evidence="1">
    <location>
        <begin position="47"/>
        <end position="417"/>
    </location>
</feature>
<dbReference type="SUPFAM" id="SSF56601">
    <property type="entry name" value="beta-lactamase/transpeptidase-like"/>
    <property type="match status" value="1"/>
</dbReference>
<dbReference type="AlphaFoldDB" id="I3CAA8"/>
<reference evidence="2 3" key="1">
    <citation type="submission" date="2012-02" db="EMBL/GenBank/DDBJ databases">
        <title>Improved High-Quality Draft genome of Joostella marina DSM 19592.</title>
        <authorList>
            <consortium name="US DOE Joint Genome Institute (JGI-PGF)"/>
            <person name="Lucas S."/>
            <person name="Copeland A."/>
            <person name="Lapidus A."/>
            <person name="Bruce D."/>
            <person name="Goodwin L."/>
            <person name="Pitluck S."/>
            <person name="Peters L."/>
            <person name="Chertkov O."/>
            <person name="Ovchinnikova G."/>
            <person name="Kyrpides N."/>
            <person name="Mavromatis K."/>
            <person name="Detter J.C."/>
            <person name="Han C."/>
            <person name="Land M."/>
            <person name="Hauser L."/>
            <person name="Markowitz V."/>
            <person name="Cheng J.-F."/>
            <person name="Hugenholtz P."/>
            <person name="Woyke T."/>
            <person name="Wu D."/>
            <person name="Tindall B."/>
            <person name="Brambilla E."/>
            <person name="Klenk H.-P."/>
            <person name="Eisen J.A."/>
        </authorList>
    </citation>
    <scope>NUCLEOTIDE SEQUENCE [LARGE SCALE GENOMIC DNA]</scope>
    <source>
        <strain evidence="2 3">DSM 19592</strain>
    </source>
</reference>
<accession>I3CAA8</accession>
<organism evidence="2 3">
    <name type="scientific">Galbibacter orientalis DSM 19592</name>
    <dbReference type="NCBI Taxonomy" id="926559"/>
    <lineage>
        <taxon>Bacteria</taxon>
        <taxon>Pseudomonadati</taxon>
        <taxon>Bacteroidota</taxon>
        <taxon>Flavobacteriia</taxon>
        <taxon>Flavobacteriales</taxon>
        <taxon>Flavobacteriaceae</taxon>
        <taxon>Galbibacter</taxon>
    </lineage>
</organism>
<evidence type="ECO:0000313" key="3">
    <source>
        <dbReference type="Proteomes" id="UP000004690"/>
    </source>
</evidence>
<gene>
    <name evidence="2" type="ORF">JoomaDRAFT_3615</name>
</gene>
<dbReference type="eggNOG" id="COG1680">
    <property type="taxonomic scope" value="Bacteria"/>
</dbReference>
<dbReference type="InterPro" id="IPR012338">
    <property type="entry name" value="Beta-lactam/transpept-like"/>
</dbReference>
<proteinExistence type="predicted"/>
<dbReference type="RefSeq" id="WP_008614931.1">
    <property type="nucleotide sequence ID" value="NZ_JH651379.1"/>
</dbReference>
<name>I3CAA8_9FLAO</name>
<keyword evidence="3" id="KW-1185">Reference proteome</keyword>
<dbReference type="Gene3D" id="3.40.710.10">
    <property type="entry name" value="DD-peptidase/beta-lactamase superfamily"/>
    <property type="match status" value="1"/>
</dbReference>
<dbReference type="STRING" id="926559.JoomaDRAFT_3615"/>
<dbReference type="InterPro" id="IPR050789">
    <property type="entry name" value="Diverse_Enzym_Activities"/>
</dbReference>